<dbReference type="Pfam" id="PF02557">
    <property type="entry name" value="VanY"/>
    <property type="match status" value="1"/>
</dbReference>
<evidence type="ECO:0000313" key="3">
    <source>
        <dbReference type="Proteomes" id="UP000276568"/>
    </source>
</evidence>
<name>A0A3N0I4J7_9FIRM</name>
<dbReference type="RefSeq" id="WP_128519600.1">
    <property type="nucleotide sequence ID" value="NZ_RJQC01000001.1"/>
</dbReference>
<dbReference type="OrthoDB" id="9792074at2"/>
<keyword evidence="2" id="KW-0121">Carboxypeptidase</keyword>
<dbReference type="EMBL" id="RJQC01000001">
    <property type="protein sequence ID" value="RNM31440.1"/>
    <property type="molecule type" value="Genomic_DNA"/>
</dbReference>
<proteinExistence type="predicted"/>
<organism evidence="2 3">
    <name type="scientific">Absicoccus porci</name>
    <dbReference type="NCBI Taxonomy" id="2486576"/>
    <lineage>
        <taxon>Bacteria</taxon>
        <taxon>Bacillati</taxon>
        <taxon>Bacillota</taxon>
        <taxon>Erysipelotrichia</taxon>
        <taxon>Erysipelotrichales</taxon>
        <taxon>Erysipelotrichaceae</taxon>
        <taxon>Absicoccus</taxon>
    </lineage>
</organism>
<keyword evidence="2" id="KW-0645">Protease</keyword>
<evidence type="ECO:0000313" key="2">
    <source>
        <dbReference type="EMBL" id="RNM31440.1"/>
    </source>
</evidence>
<sequence>MERNVLFARILLIILCATLTGACFYQLNQSYDPLARYPYATEKNRATILKYMDSRDIDYIISQQIRPSVFMDFIKIPGFNIRLANEYHLAKQTQEESNAYIVNFVNKYSTYFTSNELEDLLTYYTYADLTTFYENDATTTKKLTLQSDPTNMYLVLNTKTSVYRYQPANLVQVDSIQIQSNVVDDWNEMKEAYSRMWNGETLSAVSGYQLYDTINESYMTLENQYGETVLDRFQLPAGQNETQLGYTIQLINPQDWIDACQKNQNEDGTYNYENAIKSLSQSQQNQIVWLEENAYHYGFVIRYPEDKADKTKMAYQPFVLRYVGRKAANKMWKDHLSMEEMDFEEYQE</sequence>
<dbReference type="AlphaFoldDB" id="A0A3N0I4J7"/>
<dbReference type="Gene3D" id="3.30.1380.10">
    <property type="match status" value="1"/>
</dbReference>
<dbReference type="InterPro" id="IPR003709">
    <property type="entry name" value="VanY-like_core_dom"/>
</dbReference>
<dbReference type="CDD" id="cd14852">
    <property type="entry name" value="LD-carboxypeptidase"/>
    <property type="match status" value="1"/>
</dbReference>
<dbReference type="GO" id="GO:0004180">
    <property type="term" value="F:carboxypeptidase activity"/>
    <property type="evidence" value="ECO:0007669"/>
    <property type="project" value="UniProtKB-KW"/>
</dbReference>
<evidence type="ECO:0000259" key="1">
    <source>
        <dbReference type="Pfam" id="PF02557"/>
    </source>
</evidence>
<dbReference type="Proteomes" id="UP000276568">
    <property type="component" value="Unassembled WGS sequence"/>
</dbReference>
<accession>A0A3N0I4J7</accession>
<dbReference type="InterPro" id="IPR058193">
    <property type="entry name" value="VanY/YodJ_core_dom"/>
</dbReference>
<keyword evidence="2" id="KW-0378">Hydrolase</keyword>
<dbReference type="PROSITE" id="PS51257">
    <property type="entry name" value="PROKAR_LIPOPROTEIN"/>
    <property type="match status" value="1"/>
</dbReference>
<dbReference type="PANTHER" id="PTHR34385">
    <property type="entry name" value="D-ALANYL-D-ALANINE CARBOXYPEPTIDASE"/>
    <property type="match status" value="1"/>
</dbReference>
<protein>
    <submittedName>
        <fullName evidence="2">D-alanyl-D-alanine carboxypeptidase</fullName>
    </submittedName>
</protein>
<dbReference type="GO" id="GO:0006508">
    <property type="term" value="P:proteolysis"/>
    <property type="evidence" value="ECO:0007669"/>
    <property type="project" value="InterPro"/>
</dbReference>
<dbReference type="InterPro" id="IPR052179">
    <property type="entry name" value="DD-CPase-like"/>
</dbReference>
<dbReference type="InterPro" id="IPR009045">
    <property type="entry name" value="Zn_M74/Hedgehog-like"/>
</dbReference>
<keyword evidence="3" id="KW-1185">Reference proteome</keyword>
<feature type="domain" description="D-alanyl-D-alanine carboxypeptidase-like core" evidence="1">
    <location>
        <begin position="176"/>
        <end position="324"/>
    </location>
</feature>
<reference evidence="2 3" key="1">
    <citation type="submission" date="2018-11" db="EMBL/GenBank/DDBJ databases">
        <title>Clostridium sp. nov., a member of the family Erysipelotrichaceae isolated from pig faeces.</title>
        <authorList>
            <person name="Chang Y.-H."/>
        </authorList>
    </citation>
    <scope>NUCLEOTIDE SEQUENCE [LARGE SCALE GENOMIC DNA]</scope>
    <source>
        <strain evidence="2 3">YH-panp20</strain>
    </source>
</reference>
<comment type="caution">
    <text evidence="2">The sequence shown here is derived from an EMBL/GenBank/DDBJ whole genome shotgun (WGS) entry which is preliminary data.</text>
</comment>
<dbReference type="PANTHER" id="PTHR34385:SF1">
    <property type="entry name" value="PEPTIDOGLYCAN L-ALANYL-D-GLUTAMATE ENDOPEPTIDASE CWLK"/>
    <property type="match status" value="1"/>
</dbReference>
<gene>
    <name evidence="2" type="ORF">EDX97_02470</name>
</gene>